<evidence type="ECO:0000256" key="1">
    <source>
        <dbReference type="SAM" id="Phobius"/>
    </source>
</evidence>
<evidence type="ECO:0000313" key="6">
    <source>
        <dbReference type="Proteomes" id="UP001139365"/>
    </source>
</evidence>
<feature type="transmembrane region" description="Helical" evidence="1">
    <location>
        <begin position="134"/>
        <end position="157"/>
    </location>
</feature>
<dbReference type="InterPro" id="IPR046283">
    <property type="entry name" value="DUF6320"/>
</dbReference>
<keyword evidence="1" id="KW-0472">Membrane</keyword>
<protein>
    <submittedName>
        <fullName evidence="4">Zinc ribbon domain-containing protein</fullName>
    </submittedName>
</protein>
<dbReference type="EMBL" id="CBFW010000426">
    <property type="protein sequence ID" value="CDC77242.1"/>
    <property type="molecule type" value="Genomic_DNA"/>
</dbReference>
<evidence type="ECO:0000313" key="5">
    <source>
        <dbReference type="Proteomes" id="UP000017938"/>
    </source>
</evidence>
<dbReference type="Pfam" id="PF13240">
    <property type="entry name" value="Zn_Ribbon_1"/>
    <property type="match status" value="1"/>
</dbReference>
<evidence type="ECO:0000259" key="2">
    <source>
        <dbReference type="Pfam" id="PF13240"/>
    </source>
</evidence>
<keyword evidence="1" id="KW-1133">Transmembrane helix</keyword>
<evidence type="ECO:0000313" key="3">
    <source>
        <dbReference type="EMBL" id="CDC77242.1"/>
    </source>
</evidence>
<gene>
    <name evidence="3" type="ORF">BN580_00020</name>
    <name evidence="4" type="ORF">MR241_02395</name>
</gene>
<dbReference type="InterPro" id="IPR026870">
    <property type="entry name" value="Zinc_ribbon_dom"/>
</dbReference>
<sequence length="232" mass="25486">MYCVKCGVELADSEKKCPLCGTEVICPGEENREISPPPYPPYPGAVREGVSRNGVLFVLTVLFLLPFCLCLICDIKINGGVVWSGYASGGILLIYVMSVLPVWFRRPNPVIFVPIDFAAIGLYLLYISCATGGHWFLSFAFPTVGCIGLIVTAVVALTRYTSGGDLFIYGGAMILLGGLSVLVEFFMKITFGTRMFVWSLYPLSAFFIIGMMLIVIGICRPLRESLKKKLFF</sequence>
<reference evidence="4 6" key="2">
    <citation type="submission" date="2022-03" db="EMBL/GenBank/DDBJ databases">
        <title>Metagenome-assembled genomes from swine fecal metagenomes.</title>
        <authorList>
            <person name="Holman D.B."/>
            <person name="Kommadath A."/>
        </authorList>
    </citation>
    <scope>NUCLEOTIDE SEQUENCE [LARGE SCALE GENOMIC DNA]</scope>
    <source>
        <strain evidence="4">SUG147</strain>
    </source>
</reference>
<feature type="transmembrane region" description="Helical" evidence="1">
    <location>
        <begin position="83"/>
        <end position="103"/>
    </location>
</feature>
<dbReference type="EMBL" id="JALEMU010000041">
    <property type="protein sequence ID" value="MCI5755127.1"/>
    <property type="molecule type" value="Genomic_DNA"/>
</dbReference>
<dbReference type="STRING" id="1263015.BN580_00020"/>
<feature type="transmembrane region" description="Helical" evidence="1">
    <location>
        <begin position="166"/>
        <end position="187"/>
    </location>
</feature>
<dbReference type="Proteomes" id="UP001139365">
    <property type="component" value="Unassembled WGS sequence"/>
</dbReference>
<dbReference type="Proteomes" id="UP000017938">
    <property type="component" value="Unassembled WGS sequence"/>
</dbReference>
<feature type="domain" description="Zinc-ribbon" evidence="2">
    <location>
        <begin position="2"/>
        <end position="24"/>
    </location>
</feature>
<evidence type="ECO:0000313" key="4">
    <source>
        <dbReference type="EMBL" id="MCI5755127.1"/>
    </source>
</evidence>
<feature type="transmembrane region" description="Helical" evidence="1">
    <location>
        <begin position="110"/>
        <end position="128"/>
    </location>
</feature>
<keyword evidence="1" id="KW-0812">Transmembrane</keyword>
<feature type="transmembrane region" description="Helical" evidence="1">
    <location>
        <begin position="199"/>
        <end position="219"/>
    </location>
</feature>
<feature type="transmembrane region" description="Helical" evidence="1">
    <location>
        <begin position="55"/>
        <end position="77"/>
    </location>
</feature>
<dbReference type="AlphaFoldDB" id="R6V377"/>
<proteinExistence type="predicted"/>
<name>R6V377_9BACT</name>
<dbReference type="Pfam" id="PF19845">
    <property type="entry name" value="DUF6320"/>
    <property type="match status" value="1"/>
</dbReference>
<organism evidence="3 5">
    <name type="scientific">Candidatus Colimorpha enterica</name>
    <dbReference type="NCBI Taxonomy" id="3083063"/>
    <lineage>
        <taxon>Bacteria</taxon>
        <taxon>Pseudomonadati</taxon>
        <taxon>Bacteroidota</taxon>
        <taxon>Bacteroidia</taxon>
        <taxon>Bacteroidales</taxon>
        <taxon>Candidatus Colimorpha</taxon>
    </lineage>
</organism>
<reference evidence="3" key="1">
    <citation type="submission" date="2012-11" db="EMBL/GenBank/DDBJ databases">
        <title>Dependencies among metagenomic species, viruses, plasmids and units of genetic variation.</title>
        <authorList>
            <person name="Nielsen H.B."/>
            <person name="Almeida M."/>
            <person name="Juncker A.S."/>
            <person name="Rasmussen S."/>
            <person name="Li J."/>
            <person name="Sunagawa S."/>
            <person name="Plichta D."/>
            <person name="Gautier L."/>
            <person name="Le Chatelier E."/>
            <person name="Peletier E."/>
            <person name="Bonde I."/>
            <person name="Nielsen T."/>
            <person name="Manichanh C."/>
            <person name="Arumugam M."/>
            <person name="Batto J."/>
            <person name="Santos M.B.Q.D."/>
            <person name="Blom N."/>
            <person name="Borruel N."/>
            <person name="Burgdorf K.S."/>
            <person name="Boumezbeur F."/>
            <person name="Casellas F."/>
            <person name="Dore J."/>
            <person name="Guarner F."/>
            <person name="Hansen T."/>
            <person name="Hildebrand F."/>
            <person name="Kaas R.S."/>
            <person name="Kennedy S."/>
            <person name="Kristiansen K."/>
            <person name="Kultima J.R."/>
            <person name="Leonard P."/>
            <person name="Levenez F."/>
            <person name="Lund O."/>
            <person name="Moumen B."/>
            <person name="Le Paslier D."/>
            <person name="Pons N."/>
            <person name="Pedersen O."/>
            <person name="Prifti E."/>
            <person name="Qin J."/>
            <person name="Raes J."/>
            <person name="Tap J."/>
            <person name="Tims S."/>
            <person name="Ussery D.W."/>
            <person name="Yamada T."/>
            <person name="MetaHit consortium"/>
            <person name="Renault P."/>
            <person name="Sicheritz-Ponten T."/>
            <person name="Bork P."/>
            <person name="Wang J."/>
            <person name="Brunak S."/>
            <person name="Ehrlich S.D."/>
        </authorList>
    </citation>
    <scope>NUCLEOTIDE SEQUENCE [LARGE SCALE GENOMIC DNA]</scope>
</reference>
<comment type="caution">
    <text evidence="3">The sequence shown here is derived from an EMBL/GenBank/DDBJ whole genome shotgun (WGS) entry which is preliminary data.</text>
</comment>
<accession>R6V377</accession>